<feature type="region of interest" description="Disordered" evidence="1">
    <location>
        <begin position="66"/>
        <end position="96"/>
    </location>
</feature>
<dbReference type="OrthoDB" id="5772941at2"/>
<dbReference type="Proteomes" id="UP000306317">
    <property type="component" value="Unassembled WGS sequence"/>
</dbReference>
<proteinExistence type="predicted"/>
<reference evidence="2 3" key="1">
    <citation type="submission" date="2017-02" db="EMBL/GenBank/DDBJ databases">
        <title>Whole genome sequencing of Rhodanobacter lindaniclasticus DSM 17932.</title>
        <authorList>
            <person name="Kumar S."/>
            <person name="Patil P."/>
            <person name="Patil P.B."/>
        </authorList>
    </citation>
    <scope>NUCLEOTIDE SEQUENCE [LARGE SCALE GENOMIC DNA]</scope>
    <source>
        <strain evidence="2 3">DSM 17932</strain>
    </source>
</reference>
<gene>
    <name evidence="2" type="ORF">B1991_00905</name>
</gene>
<dbReference type="EMBL" id="MWIO01000003">
    <property type="protein sequence ID" value="THD10018.1"/>
    <property type="molecule type" value="Genomic_DNA"/>
</dbReference>
<organism evidence="2 3">
    <name type="scientific">Rhodanobacter lindaniclasticus</name>
    <dbReference type="NCBI Taxonomy" id="75310"/>
    <lineage>
        <taxon>Bacteria</taxon>
        <taxon>Pseudomonadati</taxon>
        <taxon>Pseudomonadota</taxon>
        <taxon>Gammaproteobacteria</taxon>
        <taxon>Lysobacterales</taxon>
        <taxon>Rhodanobacteraceae</taxon>
        <taxon>Rhodanobacter</taxon>
    </lineage>
</organism>
<evidence type="ECO:0000313" key="3">
    <source>
        <dbReference type="Proteomes" id="UP000306317"/>
    </source>
</evidence>
<sequence>MSKVIDFLERMGQDARLRAAPLEEVQLALEQAQVGPEARAVILAGDQQRLDALLEGLNVCLALCPAEEEEDGGTEEEPSREDDEETASKSLSHVVA</sequence>
<evidence type="ECO:0000313" key="2">
    <source>
        <dbReference type="EMBL" id="THD10018.1"/>
    </source>
</evidence>
<comment type="caution">
    <text evidence="2">The sequence shown here is derived from an EMBL/GenBank/DDBJ whole genome shotgun (WGS) entry which is preliminary data.</text>
</comment>
<evidence type="ECO:0000256" key="1">
    <source>
        <dbReference type="SAM" id="MobiDB-lite"/>
    </source>
</evidence>
<feature type="compositionally biased region" description="Acidic residues" evidence="1">
    <location>
        <begin position="66"/>
        <end position="85"/>
    </location>
</feature>
<dbReference type="AlphaFoldDB" id="A0A4S3KNM5"/>
<dbReference type="RefSeq" id="WP_136256821.1">
    <property type="nucleotide sequence ID" value="NZ_MWIO01000003.1"/>
</dbReference>
<protein>
    <submittedName>
        <fullName evidence="2">Uncharacterized protein</fullName>
    </submittedName>
</protein>
<name>A0A4S3KNM5_9GAMM</name>
<accession>A0A4S3KNM5</accession>
<keyword evidence="3" id="KW-1185">Reference proteome</keyword>